<name>A0A1R2ASR6_9CILI</name>
<dbReference type="Proteomes" id="UP000187209">
    <property type="component" value="Unassembled WGS sequence"/>
</dbReference>
<proteinExistence type="predicted"/>
<protein>
    <submittedName>
        <fullName evidence="1">Uncharacterized protein</fullName>
    </submittedName>
</protein>
<organism evidence="1 2">
    <name type="scientific">Stentor coeruleus</name>
    <dbReference type="NCBI Taxonomy" id="5963"/>
    <lineage>
        <taxon>Eukaryota</taxon>
        <taxon>Sar</taxon>
        <taxon>Alveolata</taxon>
        <taxon>Ciliophora</taxon>
        <taxon>Postciliodesmatophora</taxon>
        <taxon>Heterotrichea</taxon>
        <taxon>Heterotrichida</taxon>
        <taxon>Stentoridae</taxon>
        <taxon>Stentor</taxon>
    </lineage>
</organism>
<accession>A0A1R2ASR6</accession>
<dbReference type="AlphaFoldDB" id="A0A1R2ASR6"/>
<evidence type="ECO:0000313" key="2">
    <source>
        <dbReference type="Proteomes" id="UP000187209"/>
    </source>
</evidence>
<keyword evidence="2" id="KW-1185">Reference proteome</keyword>
<reference evidence="1 2" key="1">
    <citation type="submission" date="2016-11" db="EMBL/GenBank/DDBJ databases">
        <title>The macronuclear genome of Stentor coeruleus: a giant cell with tiny introns.</title>
        <authorList>
            <person name="Slabodnick M."/>
            <person name="Ruby J.G."/>
            <person name="Reiff S.B."/>
            <person name="Swart E.C."/>
            <person name="Gosai S."/>
            <person name="Prabakaran S."/>
            <person name="Witkowska E."/>
            <person name="Larue G.E."/>
            <person name="Fisher S."/>
            <person name="Freeman R.M."/>
            <person name="Gunawardena J."/>
            <person name="Chu W."/>
            <person name="Stover N.A."/>
            <person name="Gregory B.D."/>
            <person name="Nowacki M."/>
            <person name="Derisi J."/>
            <person name="Roy S.W."/>
            <person name="Marshall W.F."/>
            <person name="Sood P."/>
        </authorList>
    </citation>
    <scope>NUCLEOTIDE SEQUENCE [LARGE SCALE GENOMIC DNA]</scope>
    <source>
        <strain evidence="1">WM001</strain>
    </source>
</reference>
<evidence type="ECO:0000313" key="1">
    <source>
        <dbReference type="EMBL" id="OMJ67557.1"/>
    </source>
</evidence>
<gene>
    <name evidence="1" type="ORF">SteCoe_35250</name>
</gene>
<sequence length="235" mass="27637">MENLTSEERKEVRRLYRRTLPGAICTYIRKNEEVTLKELENYLAENYEQLRTPIGAKYKGKDFKKILQGLFTDPLFIKNDNRVYLNEKLLPEFKEKKYLGILHHHRRIKGKVKFPPEVATGTNSDKIFMLENFCGKLNKDPDFSKLFDAPFKKIKLNDSYEDAGIKLGFERIIGMIQGYEFTAKYCIVYVVQEVDKESIMEKYHAGKMIRALNMVEKRLDRLEALKDAFSEKTDN</sequence>
<comment type="caution">
    <text evidence="1">The sequence shown here is derived from an EMBL/GenBank/DDBJ whole genome shotgun (WGS) entry which is preliminary data.</text>
</comment>
<dbReference type="EMBL" id="MPUH01001476">
    <property type="protein sequence ID" value="OMJ67557.1"/>
    <property type="molecule type" value="Genomic_DNA"/>
</dbReference>